<dbReference type="EMBL" id="VSSQ01009314">
    <property type="protein sequence ID" value="MPM41284.1"/>
    <property type="molecule type" value="Genomic_DNA"/>
</dbReference>
<evidence type="ECO:0000313" key="2">
    <source>
        <dbReference type="EMBL" id="MPM41284.1"/>
    </source>
</evidence>
<feature type="region of interest" description="Disordered" evidence="1">
    <location>
        <begin position="298"/>
        <end position="384"/>
    </location>
</feature>
<dbReference type="AlphaFoldDB" id="A0A644ZUM8"/>
<feature type="region of interest" description="Disordered" evidence="1">
    <location>
        <begin position="260"/>
        <end position="286"/>
    </location>
</feature>
<proteinExistence type="predicted"/>
<organism evidence="2">
    <name type="scientific">bioreactor metagenome</name>
    <dbReference type="NCBI Taxonomy" id="1076179"/>
    <lineage>
        <taxon>unclassified sequences</taxon>
        <taxon>metagenomes</taxon>
        <taxon>ecological metagenomes</taxon>
    </lineage>
</organism>
<accession>A0A644ZUM8</accession>
<protein>
    <submittedName>
        <fullName evidence="2">Uncharacterized protein</fullName>
    </submittedName>
</protein>
<comment type="caution">
    <text evidence="2">The sequence shown here is derived from an EMBL/GenBank/DDBJ whole genome shotgun (WGS) entry which is preliminary data.</text>
</comment>
<gene>
    <name evidence="2" type="ORF">SDC9_87934</name>
</gene>
<evidence type="ECO:0000256" key="1">
    <source>
        <dbReference type="SAM" id="MobiDB-lite"/>
    </source>
</evidence>
<sequence>MFSPAHPAAKLVELPQAEAFGILHHHQGGVGHVHPHLNHSRRHQHVQPARGKALHRAVFFRSLHAPMDKAHPQVGENLLPQQGRVFGDGLEGRTGFPLLHRRADHVDLTPLSRQAAHEAIHPLPLGFSDEKGLYRAAAWRQLVNHRKIQIAVNHQRQSAGNGRGRHHQNVRQLLPTALLRQRGALIHAEAVLLVGDHQSQPGKGHPLGQKRVRAHRNLHLALGQRFLTPALFRRRQRAGEQLNPDIRTRQQLGKGLEMLPGQQLGGRHHGGLKSAPGTQKGTGCSHGRLARANIPLYQPVHQPSGGHVSRRFVNGPALGGSELKGQGGKIRLQPAGGDDRAGPGIPQAPQHGKPRRQAKELLKYQPPPGLRQRLPGRGRMNGAQGRLRRNQPMFQPHLLRQNLGQLPGAVCQNTLQQ</sequence>
<name>A0A644ZUM8_9ZZZZ</name>
<reference evidence="2" key="1">
    <citation type="submission" date="2019-08" db="EMBL/GenBank/DDBJ databases">
        <authorList>
            <person name="Kucharzyk K."/>
            <person name="Murdoch R.W."/>
            <person name="Higgins S."/>
            <person name="Loffler F."/>
        </authorList>
    </citation>
    <scope>NUCLEOTIDE SEQUENCE</scope>
</reference>